<dbReference type="GO" id="GO:0046061">
    <property type="term" value="P:dATP catabolic process"/>
    <property type="evidence" value="ECO:0007669"/>
    <property type="project" value="TreeGrafter"/>
</dbReference>
<dbReference type="Gene3D" id="1.10.287.1080">
    <property type="entry name" value="MazG-like"/>
    <property type="match status" value="2"/>
</dbReference>
<dbReference type="SUPFAM" id="SSF101386">
    <property type="entry name" value="all-alpha NTP pyrophosphatases"/>
    <property type="match status" value="2"/>
</dbReference>
<dbReference type="EC" id="3.6.1.8" evidence="2"/>
<dbReference type="InterPro" id="IPR048015">
    <property type="entry name" value="NTP-PPase_MazG-like_N"/>
</dbReference>
<dbReference type="GO" id="GO:0006950">
    <property type="term" value="P:response to stress"/>
    <property type="evidence" value="ECO:0007669"/>
    <property type="project" value="UniProtKB-ARBA"/>
</dbReference>
<dbReference type="InterPro" id="IPR048011">
    <property type="entry name" value="NTP-PPase_MazG-like_C"/>
</dbReference>
<keyword evidence="2" id="KW-0378">Hydrolase</keyword>
<dbReference type="GO" id="GO:0046052">
    <property type="term" value="P:UTP catabolic process"/>
    <property type="evidence" value="ECO:0007669"/>
    <property type="project" value="TreeGrafter"/>
</dbReference>
<name>A0A644UA40_9ZZZZ</name>
<dbReference type="AlphaFoldDB" id="A0A644UA40"/>
<feature type="domain" description="NTP pyrophosphohydrolase MazG-like" evidence="1">
    <location>
        <begin position="167"/>
        <end position="223"/>
    </location>
</feature>
<organism evidence="2">
    <name type="scientific">bioreactor metagenome</name>
    <dbReference type="NCBI Taxonomy" id="1076179"/>
    <lineage>
        <taxon>unclassified sequences</taxon>
        <taxon>metagenomes</taxon>
        <taxon>ecological metagenomes</taxon>
    </lineage>
</organism>
<dbReference type="CDD" id="cd11529">
    <property type="entry name" value="NTP-PPase_MazG_Cterm"/>
    <property type="match status" value="1"/>
</dbReference>
<comment type="caution">
    <text evidence="2">The sequence shown here is derived from an EMBL/GenBank/DDBJ whole genome shotgun (WGS) entry which is preliminary data.</text>
</comment>
<dbReference type="GO" id="GO:0047693">
    <property type="term" value="F:ATP diphosphatase activity"/>
    <property type="evidence" value="ECO:0007669"/>
    <property type="project" value="UniProtKB-EC"/>
</dbReference>
<evidence type="ECO:0000313" key="2">
    <source>
        <dbReference type="EMBL" id="MPL75734.1"/>
    </source>
</evidence>
<dbReference type="EMBL" id="VSSQ01000091">
    <property type="protein sequence ID" value="MPL75734.1"/>
    <property type="molecule type" value="Genomic_DNA"/>
</dbReference>
<dbReference type="CDD" id="cd11528">
    <property type="entry name" value="NTP-PPase_MazG_Nterm"/>
    <property type="match status" value="1"/>
</dbReference>
<dbReference type="PANTHER" id="PTHR30522">
    <property type="entry name" value="NUCLEOSIDE TRIPHOSPHATE PYROPHOSPHOHYDROLASE"/>
    <property type="match status" value="1"/>
</dbReference>
<dbReference type="NCBIfam" id="NF007113">
    <property type="entry name" value="PRK09562.1"/>
    <property type="match status" value="1"/>
</dbReference>
<dbReference type="FunFam" id="1.10.287.1080:FF:000001">
    <property type="entry name" value="Nucleoside triphosphate pyrophosphohydrolase"/>
    <property type="match status" value="1"/>
</dbReference>
<dbReference type="GO" id="GO:0046047">
    <property type="term" value="P:TTP catabolic process"/>
    <property type="evidence" value="ECO:0007669"/>
    <property type="project" value="TreeGrafter"/>
</dbReference>
<accession>A0A644UA40</accession>
<dbReference type="PANTHER" id="PTHR30522:SF0">
    <property type="entry name" value="NUCLEOSIDE TRIPHOSPHATE PYROPHOSPHOHYDROLASE"/>
    <property type="match status" value="1"/>
</dbReference>
<dbReference type="GO" id="GO:0046081">
    <property type="term" value="P:dUTP catabolic process"/>
    <property type="evidence" value="ECO:0007669"/>
    <property type="project" value="TreeGrafter"/>
</dbReference>
<dbReference type="GO" id="GO:0006203">
    <property type="term" value="P:dGTP catabolic process"/>
    <property type="evidence" value="ECO:0007669"/>
    <property type="project" value="TreeGrafter"/>
</dbReference>
<dbReference type="FunFam" id="1.10.287.1080:FF:000003">
    <property type="entry name" value="Nucleoside triphosphate pyrophosphohydrolase"/>
    <property type="match status" value="1"/>
</dbReference>
<dbReference type="InterPro" id="IPR004518">
    <property type="entry name" value="MazG-like_dom"/>
</dbReference>
<sequence length="260" mass="30145">MDPRLEAFERLLTIMDELRAGCPWDRKQTLESLRYLTIEETYELSDAILEKDMDEIKKELGDLMLHLVFYSKIASEQQAFTITDVLNGICEKLIHRHPHIYGDVMAKDAETVKNNWEKIKLKEGERKTVLGGVPASLPAMVKAYRIQEKARGVGFDWDHVGQVWDKVQEELTELQYEKLNGSPEKIEDEFGDLLFALINYARFIDVNPEDALERTNKKFIRRFNYIEQKVKETGKSMHDMSLAELDVFWNEAKAAEAGND</sequence>
<evidence type="ECO:0000259" key="1">
    <source>
        <dbReference type="Pfam" id="PF03819"/>
    </source>
</evidence>
<reference evidence="2" key="1">
    <citation type="submission" date="2019-08" db="EMBL/GenBank/DDBJ databases">
        <authorList>
            <person name="Kucharzyk K."/>
            <person name="Murdoch R.W."/>
            <person name="Higgins S."/>
            <person name="Loffler F."/>
        </authorList>
    </citation>
    <scope>NUCLEOTIDE SEQUENCE</scope>
</reference>
<feature type="domain" description="NTP pyrophosphohydrolase MazG-like" evidence="1">
    <location>
        <begin position="28"/>
        <end position="100"/>
    </location>
</feature>
<gene>
    <name evidence="2" type="primary">mazG_4</name>
    <name evidence="2" type="ORF">SDC9_21565</name>
</gene>
<dbReference type="InterPro" id="IPR011551">
    <property type="entry name" value="NTP_PyrPHydrolase_MazG"/>
</dbReference>
<proteinExistence type="predicted"/>
<dbReference type="NCBIfam" id="TIGR00444">
    <property type="entry name" value="mazG"/>
    <property type="match status" value="1"/>
</dbReference>
<dbReference type="GO" id="GO:0046076">
    <property type="term" value="P:dTTP catabolic process"/>
    <property type="evidence" value="ECO:0007669"/>
    <property type="project" value="TreeGrafter"/>
</dbReference>
<dbReference type="Pfam" id="PF03819">
    <property type="entry name" value="MazG"/>
    <property type="match status" value="2"/>
</dbReference>
<protein>
    <submittedName>
        <fullName evidence="2">Nucleoside triphosphate pyrophosphohydrolase</fullName>
        <ecNumber evidence="2">3.6.1.8</ecNumber>
    </submittedName>
</protein>